<dbReference type="STRING" id="1434700.SAMN06296427_102162"/>
<sequence length="122" mass="12827">MKKLLFIGAFAFVGLGFLSAQEIELSESTVDLGNVKLGGKAIATVKVKNTGDKPLIISEAKASCGCTVPKYPKEPIAPGKSADMTVEYTTTSKAGAFNKTVTLSSNAVTEGRKIFRIKGVVE</sequence>
<protein>
    <recommendedName>
        <fullName evidence="4">DUF1573 domain-containing protein</fullName>
    </recommendedName>
</protein>
<evidence type="ECO:0000256" key="1">
    <source>
        <dbReference type="SAM" id="SignalP"/>
    </source>
</evidence>
<dbReference type="Gene3D" id="2.60.40.10">
    <property type="entry name" value="Immunoglobulins"/>
    <property type="match status" value="1"/>
</dbReference>
<dbReference type="InterPro" id="IPR011467">
    <property type="entry name" value="DUF1573"/>
</dbReference>
<dbReference type="PANTHER" id="PTHR37833:SF1">
    <property type="entry name" value="SIGNAL PEPTIDE PROTEIN"/>
    <property type="match status" value="1"/>
</dbReference>
<feature type="chain" id="PRO_5012777354" description="DUF1573 domain-containing protein" evidence="1">
    <location>
        <begin position="21"/>
        <end position="122"/>
    </location>
</feature>
<evidence type="ECO:0000313" key="3">
    <source>
        <dbReference type="Proteomes" id="UP000192393"/>
    </source>
</evidence>
<dbReference type="AlphaFoldDB" id="A0A1W1Z3A7"/>
<dbReference type="RefSeq" id="WP_084016288.1">
    <property type="nucleotide sequence ID" value="NZ_FWXS01000002.1"/>
</dbReference>
<dbReference type="NCBIfam" id="NF012200">
    <property type="entry name" value="choice_anch_D"/>
    <property type="match status" value="1"/>
</dbReference>
<dbReference type="OrthoDB" id="826619at2"/>
<dbReference type="Proteomes" id="UP000192393">
    <property type="component" value="Unassembled WGS sequence"/>
</dbReference>
<dbReference type="EMBL" id="FWXS01000002">
    <property type="protein sequence ID" value="SMC42876.1"/>
    <property type="molecule type" value="Genomic_DNA"/>
</dbReference>
<name>A0A1W1Z3A7_9FLAO</name>
<keyword evidence="1" id="KW-0732">Signal</keyword>
<accession>A0A1W1Z3A7</accession>
<proteinExistence type="predicted"/>
<dbReference type="PANTHER" id="PTHR37833">
    <property type="entry name" value="LIPOPROTEIN-RELATED"/>
    <property type="match status" value="1"/>
</dbReference>
<dbReference type="Pfam" id="PF07610">
    <property type="entry name" value="DUF1573"/>
    <property type="match status" value="1"/>
</dbReference>
<evidence type="ECO:0000313" key="2">
    <source>
        <dbReference type="EMBL" id="SMC42876.1"/>
    </source>
</evidence>
<organism evidence="2 3">
    <name type="scientific">Moheibacter sediminis</name>
    <dbReference type="NCBI Taxonomy" id="1434700"/>
    <lineage>
        <taxon>Bacteria</taxon>
        <taxon>Pseudomonadati</taxon>
        <taxon>Bacteroidota</taxon>
        <taxon>Flavobacteriia</taxon>
        <taxon>Flavobacteriales</taxon>
        <taxon>Weeksellaceae</taxon>
        <taxon>Moheibacter</taxon>
    </lineage>
</organism>
<feature type="signal peptide" evidence="1">
    <location>
        <begin position="1"/>
        <end position="20"/>
    </location>
</feature>
<evidence type="ECO:0008006" key="4">
    <source>
        <dbReference type="Google" id="ProtNLM"/>
    </source>
</evidence>
<reference evidence="2 3" key="1">
    <citation type="submission" date="2017-04" db="EMBL/GenBank/DDBJ databases">
        <authorList>
            <person name="Afonso C.L."/>
            <person name="Miller P.J."/>
            <person name="Scott M.A."/>
            <person name="Spackman E."/>
            <person name="Goraichik I."/>
            <person name="Dimitrov K.M."/>
            <person name="Suarez D.L."/>
            <person name="Swayne D.E."/>
        </authorList>
    </citation>
    <scope>NUCLEOTIDE SEQUENCE [LARGE SCALE GENOMIC DNA]</scope>
    <source>
        <strain evidence="2 3">CGMCC 1.12708</strain>
    </source>
</reference>
<dbReference type="InterPro" id="IPR013783">
    <property type="entry name" value="Ig-like_fold"/>
</dbReference>
<keyword evidence="3" id="KW-1185">Reference proteome</keyword>
<gene>
    <name evidence="2" type="ORF">SAMN06296427_102162</name>
</gene>